<accession>A0A9W6WSZ1</accession>
<gene>
    <name evidence="2" type="ORF">Pfra01_000026000</name>
</gene>
<dbReference type="EMBL" id="BSXT01000021">
    <property type="protein sequence ID" value="GMF15008.1"/>
    <property type="molecule type" value="Genomic_DNA"/>
</dbReference>
<proteinExistence type="predicted"/>
<sequence length="122" mass="12482">MAIAGPTAVSPPSIRAVIAIGTADMCPPASRPQLNPDDPDELFLDVRDPDVALVSDSSEPPVVPKRLDVAWDSDLTEGSGPDDILLGRAPSRLRKADEDMDCGDSGVGIEDGGASVGTVGCA</sequence>
<evidence type="ECO:0000313" key="3">
    <source>
        <dbReference type="Proteomes" id="UP001165121"/>
    </source>
</evidence>
<evidence type="ECO:0000313" key="2">
    <source>
        <dbReference type="EMBL" id="GMF15008.1"/>
    </source>
</evidence>
<evidence type="ECO:0000256" key="1">
    <source>
        <dbReference type="SAM" id="MobiDB-lite"/>
    </source>
</evidence>
<feature type="compositionally biased region" description="Gly residues" evidence="1">
    <location>
        <begin position="105"/>
        <end position="115"/>
    </location>
</feature>
<name>A0A9W6WSZ1_9STRA</name>
<keyword evidence="3" id="KW-1185">Reference proteome</keyword>
<organism evidence="2 3">
    <name type="scientific">Phytophthora fragariaefolia</name>
    <dbReference type="NCBI Taxonomy" id="1490495"/>
    <lineage>
        <taxon>Eukaryota</taxon>
        <taxon>Sar</taxon>
        <taxon>Stramenopiles</taxon>
        <taxon>Oomycota</taxon>
        <taxon>Peronosporomycetes</taxon>
        <taxon>Peronosporales</taxon>
        <taxon>Peronosporaceae</taxon>
        <taxon>Phytophthora</taxon>
    </lineage>
</organism>
<dbReference type="AlphaFoldDB" id="A0A9W6WSZ1"/>
<comment type="caution">
    <text evidence="2">The sequence shown here is derived from an EMBL/GenBank/DDBJ whole genome shotgun (WGS) entry which is preliminary data.</text>
</comment>
<reference evidence="2" key="1">
    <citation type="submission" date="2023-04" db="EMBL/GenBank/DDBJ databases">
        <title>Phytophthora fragariaefolia NBRC 109709.</title>
        <authorList>
            <person name="Ichikawa N."/>
            <person name="Sato H."/>
            <person name="Tonouchi N."/>
        </authorList>
    </citation>
    <scope>NUCLEOTIDE SEQUENCE</scope>
    <source>
        <strain evidence="2">NBRC 109709</strain>
    </source>
</reference>
<dbReference type="OrthoDB" id="136728at2759"/>
<feature type="region of interest" description="Disordered" evidence="1">
    <location>
        <begin position="96"/>
        <end position="122"/>
    </location>
</feature>
<dbReference type="Proteomes" id="UP001165121">
    <property type="component" value="Unassembled WGS sequence"/>
</dbReference>
<protein>
    <submittedName>
        <fullName evidence="2">Unnamed protein product</fullName>
    </submittedName>
</protein>